<comment type="caution">
    <text evidence="1">The sequence shown here is derived from an EMBL/GenBank/DDBJ whole genome shotgun (WGS) entry which is preliminary data.</text>
</comment>
<name>A0A7W9QAM7_9ACTN</name>
<evidence type="ECO:0000313" key="1">
    <source>
        <dbReference type="EMBL" id="MBB5936728.1"/>
    </source>
</evidence>
<gene>
    <name evidence="1" type="ORF">FHS42_003805</name>
</gene>
<keyword evidence="2" id="KW-1185">Reference proteome</keyword>
<reference evidence="1 2" key="1">
    <citation type="submission" date="2020-08" db="EMBL/GenBank/DDBJ databases">
        <title>Genomic Encyclopedia of Type Strains, Phase III (KMG-III): the genomes of soil and plant-associated and newly described type strains.</title>
        <authorList>
            <person name="Whitman W."/>
        </authorList>
    </citation>
    <scope>NUCLEOTIDE SEQUENCE [LARGE SCALE GENOMIC DNA]</scope>
    <source>
        <strain evidence="1 2">CECT 8305</strain>
    </source>
</reference>
<sequence>MTAMTGRRLIRQVVDARQARVGDCVALGELVRTVQEVRRTETGTTLILRNGSVTLLHGVRVTVHRGDSRL</sequence>
<dbReference type="EMBL" id="JACHJL010000009">
    <property type="protein sequence ID" value="MBB5936728.1"/>
    <property type="molecule type" value="Genomic_DNA"/>
</dbReference>
<dbReference type="AlphaFoldDB" id="A0A7W9QAM7"/>
<accession>A0A7W9QAM7</accession>
<organism evidence="1 2">
    <name type="scientific">Streptomyces zagrosensis</name>
    <dbReference type="NCBI Taxonomy" id="1042984"/>
    <lineage>
        <taxon>Bacteria</taxon>
        <taxon>Bacillati</taxon>
        <taxon>Actinomycetota</taxon>
        <taxon>Actinomycetes</taxon>
        <taxon>Kitasatosporales</taxon>
        <taxon>Streptomycetaceae</taxon>
        <taxon>Streptomyces</taxon>
    </lineage>
</organism>
<proteinExistence type="predicted"/>
<dbReference type="Proteomes" id="UP000588098">
    <property type="component" value="Unassembled WGS sequence"/>
</dbReference>
<protein>
    <submittedName>
        <fullName evidence="1">Uncharacterized protein</fullName>
    </submittedName>
</protein>
<evidence type="ECO:0000313" key="2">
    <source>
        <dbReference type="Proteomes" id="UP000588098"/>
    </source>
</evidence>